<evidence type="ECO:0000313" key="2">
    <source>
        <dbReference type="EMBL" id="EXX73879.1"/>
    </source>
</evidence>
<dbReference type="AlphaFoldDB" id="A0A015L2A0"/>
<proteinExistence type="predicted"/>
<reference evidence="2 3" key="1">
    <citation type="submission" date="2014-02" db="EMBL/GenBank/DDBJ databases">
        <title>Single nucleus genome sequencing reveals high similarity among nuclei of an endomycorrhizal fungus.</title>
        <authorList>
            <person name="Lin K."/>
            <person name="Geurts R."/>
            <person name="Zhang Z."/>
            <person name="Limpens E."/>
            <person name="Saunders D.G."/>
            <person name="Mu D."/>
            <person name="Pang E."/>
            <person name="Cao H."/>
            <person name="Cha H."/>
            <person name="Lin T."/>
            <person name="Zhou Q."/>
            <person name="Shang Y."/>
            <person name="Li Y."/>
            <person name="Ivanov S."/>
            <person name="Sharma T."/>
            <person name="Velzen R.V."/>
            <person name="Ruijter N.D."/>
            <person name="Aanen D.K."/>
            <person name="Win J."/>
            <person name="Kamoun S."/>
            <person name="Bisseling T."/>
            <person name="Huang S."/>
        </authorList>
    </citation>
    <scope>NUCLEOTIDE SEQUENCE [LARGE SCALE GENOMIC DNA]</scope>
    <source>
        <strain evidence="3">DAOM197198w</strain>
    </source>
</reference>
<evidence type="ECO:0000313" key="3">
    <source>
        <dbReference type="Proteomes" id="UP000022910"/>
    </source>
</evidence>
<comment type="caution">
    <text evidence="2">The sequence shown here is derived from an EMBL/GenBank/DDBJ whole genome shotgun (WGS) entry which is preliminary data.</text>
</comment>
<name>A0A015L2A0_RHIIW</name>
<dbReference type="InterPro" id="IPR000477">
    <property type="entry name" value="RT_dom"/>
</dbReference>
<protein>
    <recommendedName>
        <fullName evidence="1">Reverse transcriptase domain-containing protein</fullName>
    </recommendedName>
</protein>
<accession>A0A015L2A0</accession>
<dbReference type="PANTHER" id="PTHR19446">
    <property type="entry name" value="REVERSE TRANSCRIPTASES"/>
    <property type="match status" value="1"/>
</dbReference>
<gene>
    <name evidence="2" type="ORF">RirG_056370</name>
</gene>
<organism evidence="2 3">
    <name type="scientific">Rhizophagus irregularis (strain DAOM 197198w)</name>
    <name type="common">Glomus intraradices</name>
    <dbReference type="NCBI Taxonomy" id="1432141"/>
    <lineage>
        <taxon>Eukaryota</taxon>
        <taxon>Fungi</taxon>
        <taxon>Fungi incertae sedis</taxon>
        <taxon>Mucoromycota</taxon>
        <taxon>Glomeromycotina</taxon>
        <taxon>Glomeromycetes</taxon>
        <taxon>Glomerales</taxon>
        <taxon>Glomeraceae</taxon>
        <taxon>Rhizophagus</taxon>
    </lineage>
</organism>
<dbReference type="PROSITE" id="PS50878">
    <property type="entry name" value="RT_POL"/>
    <property type="match status" value="1"/>
</dbReference>
<feature type="domain" description="Reverse transcriptase" evidence="1">
    <location>
        <begin position="3"/>
        <end position="287"/>
    </location>
</feature>
<sequence>MNSCLVFSDIPEDWRLASIGPIPKLHEFECLLKNTRPITLLETARKLLVKIITDRLSRVLTQHQVLTGDNFAGLPGSSVNTPINILDVQNNLGGMYNLSMLRLCFDRLKFPSKLSDFIISLFTSRKNRILTPFGKTESYNLLINIDQGEVISPLLWTIYFDPLLTELSSSANSPYIWSSGIPANILNINNNVDVAVPITQLTYMDDSTLIASSLSGLEQLLSIARDFYFLNNITANFLKYKLVFLSAVNNLISFHLTLEIPNHLSSMSFSLQALKLSSSFQFLGVWFNLQGSPNFVLSQLKDIYSSFVASVRFKKLSPAQLAYLHSLVVLPKV</sequence>
<dbReference type="Proteomes" id="UP000022910">
    <property type="component" value="Unassembled WGS sequence"/>
</dbReference>
<dbReference type="HOGENOM" id="CLU_002435_6_0_1"/>
<dbReference type="EMBL" id="JEMT01013538">
    <property type="protein sequence ID" value="EXX73879.1"/>
    <property type="molecule type" value="Genomic_DNA"/>
</dbReference>
<dbReference type="Pfam" id="PF00078">
    <property type="entry name" value="RVT_1"/>
    <property type="match status" value="1"/>
</dbReference>
<keyword evidence="3" id="KW-1185">Reference proteome</keyword>
<evidence type="ECO:0000259" key="1">
    <source>
        <dbReference type="PROSITE" id="PS50878"/>
    </source>
</evidence>